<sequence length="356" mass="40409">MYNAPVGSDQAGAGLITLLSSTDKPYFIGGDFNLRHPLWDLTATHPHASCRDIIDWYSTKELQLLNPTEVSTHSRSATLDLTFCIDKNAKCEVKADFHTTSDYETLALDDEIFYQLLEKTNDNRALETQEELRIEAADPIKNIHTALTGSYPRSKPRNFGTPWWNDEYKKASQIYRMARITGPAEFEKRELRATATCQVNSTSPGEDELTVTVLKKAWSHIGGRITRLFNGCIKLGTHPEAFKKANIIMLPKPGKRDCTLPSSYRLISLLSCLAKVLERLIARRISYWALKHRILARDQCSAVSRCSAVYLTTVLHYDIRKAWEEKRVAGIVIVDVKGAFDCVSRNRLLFRLQAQW</sequence>
<comment type="caution">
    <text evidence="2">The sequence shown here is derived from an EMBL/GenBank/DDBJ whole genome shotgun (WGS) entry which is preliminary data.</text>
</comment>
<dbReference type="InterPro" id="IPR036691">
    <property type="entry name" value="Endo/exonu/phosph_ase_sf"/>
</dbReference>
<evidence type="ECO:0000313" key="3">
    <source>
        <dbReference type="Proteomes" id="UP000237438"/>
    </source>
</evidence>
<dbReference type="SUPFAM" id="SSF56219">
    <property type="entry name" value="DNase I-like"/>
    <property type="match status" value="1"/>
</dbReference>
<dbReference type="InterPro" id="IPR005135">
    <property type="entry name" value="Endo/exonuclease/phosphatase"/>
</dbReference>
<dbReference type="Proteomes" id="UP000237438">
    <property type="component" value="Unassembled WGS sequence"/>
</dbReference>
<gene>
    <name evidence="2" type="ORF">EPUL_004132</name>
</gene>
<organism evidence="2 3">
    <name type="scientific">Erysiphe pulchra</name>
    <dbReference type="NCBI Taxonomy" id="225359"/>
    <lineage>
        <taxon>Eukaryota</taxon>
        <taxon>Fungi</taxon>
        <taxon>Dikarya</taxon>
        <taxon>Ascomycota</taxon>
        <taxon>Pezizomycotina</taxon>
        <taxon>Leotiomycetes</taxon>
        <taxon>Erysiphales</taxon>
        <taxon>Erysiphaceae</taxon>
        <taxon>Erysiphe</taxon>
    </lineage>
</organism>
<dbReference type="EMBL" id="PEDP01000531">
    <property type="protein sequence ID" value="POS85683.1"/>
    <property type="molecule type" value="Genomic_DNA"/>
</dbReference>
<dbReference type="Pfam" id="PF14529">
    <property type="entry name" value="Exo_endo_phos_2"/>
    <property type="match status" value="1"/>
</dbReference>
<dbReference type="AlphaFoldDB" id="A0A2S4PUH0"/>
<proteinExistence type="predicted"/>
<dbReference type="Pfam" id="PF00078">
    <property type="entry name" value="RVT_1"/>
    <property type="match status" value="1"/>
</dbReference>
<dbReference type="GO" id="GO:0003824">
    <property type="term" value="F:catalytic activity"/>
    <property type="evidence" value="ECO:0007669"/>
    <property type="project" value="InterPro"/>
</dbReference>
<dbReference type="Gene3D" id="3.60.10.10">
    <property type="entry name" value="Endonuclease/exonuclease/phosphatase"/>
    <property type="match status" value="1"/>
</dbReference>
<keyword evidence="3" id="KW-1185">Reference proteome</keyword>
<dbReference type="PANTHER" id="PTHR33481:SF1">
    <property type="entry name" value="ENDONUCLEASE_EXONUCLEASE_PHOSPHATASE DOMAIN-CONTAINING PROTEIN-RELATED"/>
    <property type="match status" value="1"/>
</dbReference>
<dbReference type="PANTHER" id="PTHR33481">
    <property type="entry name" value="REVERSE TRANSCRIPTASE"/>
    <property type="match status" value="1"/>
</dbReference>
<dbReference type="PROSITE" id="PS50878">
    <property type="entry name" value="RT_POL"/>
    <property type="match status" value="1"/>
</dbReference>
<dbReference type="InterPro" id="IPR000477">
    <property type="entry name" value="RT_dom"/>
</dbReference>
<feature type="domain" description="Reverse transcriptase" evidence="1">
    <location>
        <begin position="231"/>
        <end position="356"/>
    </location>
</feature>
<dbReference type="STRING" id="225359.A0A2S4PUH0"/>
<dbReference type="OrthoDB" id="4368687at2759"/>
<reference evidence="2 3" key="1">
    <citation type="submission" date="2017-10" db="EMBL/GenBank/DDBJ databases">
        <title>Development of genomic resources for the powdery mildew, Erysiphe pulchra.</title>
        <authorList>
            <person name="Wadl P.A."/>
            <person name="Mack B.M."/>
            <person name="Moore G."/>
            <person name="Beltz S.B."/>
        </authorList>
    </citation>
    <scope>NUCLEOTIDE SEQUENCE [LARGE SCALE GENOMIC DNA]</scope>
    <source>
        <strain evidence="2">Cflorida</strain>
    </source>
</reference>
<name>A0A2S4PUH0_9PEZI</name>
<accession>A0A2S4PUH0</accession>
<evidence type="ECO:0000313" key="2">
    <source>
        <dbReference type="EMBL" id="POS85683.1"/>
    </source>
</evidence>
<protein>
    <recommendedName>
        <fullName evidence="1">Reverse transcriptase domain-containing protein</fullName>
    </recommendedName>
</protein>
<evidence type="ECO:0000259" key="1">
    <source>
        <dbReference type="PROSITE" id="PS50878"/>
    </source>
</evidence>